<evidence type="ECO:0000313" key="4">
    <source>
        <dbReference type="Proteomes" id="UP000641741"/>
    </source>
</evidence>
<dbReference type="EMBL" id="JACOPK010000002">
    <property type="protein sequence ID" value="MBC5694826.1"/>
    <property type="molecule type" value="Genomic_DNA"/>
</dbReference>
<sequence length="246" mass="26523">MSKICLNCGNEVEDTAHFCNICGTEMNEQTCASNTSPEPEPTPPTEQICPSCGNTVPIDSKFCRYCGAPLQKESEKPPESEQANAHNEQQQTTGGNSSQSENTTQTPPNTGGNPVPSAESHGINWKAIGSAISTIITIIVVIYLFTNHPVSDVKSIVFDDWGVIEIGEAAEHSLSDPEWTSSKIDSKHYYVTVSGYYIEGGGRMSITFEATYSGSHVYAQAISCRWDGDTYSDNLSISAAMAAIYS</sequence>
<gene>
    <name evidence="3" type="ORF">H8S02_02525</name>
</gene>
<reference evidence="3 4" key="1">
    <citation type="submission" date="2020-08" db="EMBL/GenBank/DDBJ databases">
        <title>Genome public.</title>
        <authorList>
            <person name="Liu C."/>
            <person name="Sun Q."/>
        </authorList>
    </citation>
    <scope>NUCLEOTIDE SEQUENCE [LARGE SCALE GENOMIC DNA]</scope>
    <source>
        <strain evidence="3 4">M2</strain>
    </source>
</reference>
<feature type="region of interest" description="Disordered" evidence="1">
    <location>
        <begin position="73"/>
        <end position="118"/>
    </location>
</feature>
<proteinExistence type="predicted"/>
<keyword evidence="4" id="KW-1185">Reference proteome</keyword>
<dbReference type="Pfam" id="PF12773">
    <property type="entry name" value="DZR"/>
    <property type="match status" value="1"/>
</dbReference>
<dbReference type="RefSeq" id="WP_186969159.1">
    <property type="nucleotide sequence ID" value="NZ_JACOPK010000002.1"/>
</dbReference>
<name>A0ABR7GKJ8_9FIRM</name>
<accession>A0ABR7GKJ8</accession>
<feature type="domain" description="DZANK-type" evidence="2">
    <location>
        <begin position="5"/>
        <end position="67"/>
    </location>
</feature>
<evidence type="ECO:0000313" key="3">
    <source>
        <dbReference type="EMBL" id="MBC5694826.1"/>
    </source>
</evidence>
<evidence type="ECO:0000256" key="1">
    <source>
        <dbReference type="SAM" id="MobiDB-lite"/>
    </source>
</evidence>
<dbReference type="InterPro" id="IPR025874">
    <property type="entry name" value="DZR"/>
</dbReference>
<organism evidence="3 4">
    <name type="scientific">Agathobaculum hominis</name>
    <dbReference type="NCBI Taxonomy" id="2763014"/>
    <lineage>
        <taxon>Bacteria</taxon>
        <taxon>Bacillati</taxon>
        <taxon>Bacillota</taxon>
        <taxon>Clostridia</taxon>
        <taxon>Eubacteriales</taxon>
        <taxon>Butyricicoccaceae</taxon>
        <taxon>Agathobaculum</taxon>
    </lineage>
</organism>
<feature type="compositionally biased region" description="Low complexity" evidence="1">
    <location>
        <begin position="89"/>
        <end position="116"/>
    </location>
</feature>
<evidence type="ECO:0000259" key="2">
    <source>
        <dbReference type="Pfam" id="PF12773"/>
    </source>
</evidence>
<comment type="caution">
    <text evidence="3">The sequence shown here is derived from an EMBL/GenBank/DDBJ whole genome shotgun (WGS) entry which is preliminary data.</text>
</comment>
<protein>
    <submittedName>
        <fullName evidence="3">Zinc ribbon domain-containing protein</fullName>
    </submittedName>
</protein>
<dbReference type="Proteomes" id="UP000641741">
    <property type="component" value="Unassembled WGS sequence"/>
</dbReference>